<dbReference type="InterPro" id="IPR003500">
    <property type="entry name" value="RpiB_LacA_LacB"/>
</dbReference>
<evidence type="ECO:0000256" key="2">
    <source>
        <dbReference type="ARBA" id="ARBA00023235"/>
    </source>
</evidence>
<feature type="active site" description="Proton donor" evidence="3">
    <location>
        <position position="108"/>
    </location>
</feature>
<comment type="similarity">
    <text evidence="1">Belongs to the LacAB/RpiB family.</text>
</comment>
<dbReference type="EC" id="5.3.1.6" evidence="5"/>
<dbReference type="Proteomes" id="UP000027946">
    <property type="component" value="Unassembled WGS sequence"/>
</dbReference>
<dbReference type="SUPFAM" id="SSF89623">
    <property type="entry name" value="Ribose/Galactose isomerase RpiB/AlsB"/>
    <property type="match status" value="1"/>
</dbReference>
<keyword evidence="6" id="KW-1185">Reference proteome</keyword>
<evidence type="ECO:0000256" key="1">
    <source>
        <dbReference type="ARBA" id="ARBA00008754"/>
    </source>
</evidence>
<dbReference type="InterPro" id="IPR051812">
    <property type="entry name" value="SPI_LacAB/RpiB"/>
</dbReference>
<dbReference type="EMBL" id="JJMM01000013">
    <property type="protein sequence ID" value="KDR94804.1"/>
    <property type="molecule type" value="Genomic_DNA"/>
</dbReference>
<evidence type="ECO:0000313" key="5">
    <source>
        <dbReference type="EMBL" id="KDR94804.1"/>
    </source>
</evidence>
<dbReference type="STRING" id="1121324.CLIT_13c01260"/>
<dbReference type="NCBIfam" id="TIGR01120">
    <property type="entry name" value="rpiB"/>
    <property type="match status" value="1"/>
</dbReference>
<name>A0A069RCL9_PEPLI</name>
<dbReference type="InterPro" id="IPR036569">
    <property type="entry name" value="RpiB_LacA_LacB_sf"/>
</dbReference>
<dbReference type="PIRSF" id="PIRSF005384">
    <property type="entry name" value="RpiB_LacA_B"/>
    <property type="match status" value="1"/>
</dbReference>
<organism evidence="5 6">
    <name type="scientific">Peptoclostridium litorale DSM 5388</name>
    <dbReference type="NCBI Taxonomy" id="1121324"/>
    <lineage>
        <taxon>Bacteria</taxon>
        <taxon>Bacillati</taxon>
        <taxon>Bacillota</taxon>
        <taxon>Clostridia</taxon>
        <taxon>Peptostreptococcales</taxon>
        <taxon>Peptoclostridiaceae</taxon>
        <taxon>Peptoclostridium</taxon>
    </lineage>
</organism>
<feature type="binding site" evidence="4">
    <location>
        <position position="146"/>
    </location>
    <ligand>
        <name>D-ribulose 5-phosphate</name>
        <dbReference type="ChEBI" id="CHEBI:58121"/>
    </ligand>
</feature>
<feature type="binding site" evidence="4">
    <location>
        <position position="142"/>
    </location>
    <ligand>
        <name>D-ribulose 5-phosphate</name>
        <dbReference type="ChEBI" id="CHEBI:58121"/>
    </ligand>
</feature>
<sequence length="159" mass="16857">MHLISSGVNILNIAVASDHGGYSLKEEIKRHLEGMGISVIDFGTDGEASVDYPDFGEAAAKAVASGNADKGIICCGTGIGISLAANKVAGIRCAVVSDTYSARMSRAHNNANMLSLGERVVGKGLALEIVDVWLKTEFEGGRHERRVEKIMQIEKGLEK</sequence>
<feature type="binding site" evidence="4">
    <location>
        <begin position="76"/>
        <end position="80"/>
    </location>
    <ligand>
        <name>D-ribulose 5-phosphate</name>
        <dbReference type="ChEBI" id="CHEBI:58121"/>
    </ligand>
</feature>
<dbReference type="PANTHER" id="PTHR43732">
    <property type="entry name" value="RIBOSE 5-PHOSPHATE ISOMERASE-RELATED"/>
    <property type="match status" value="1"/>
</dbReference>
<feature type="binding site" evidence="4">
    <location>
        <position position="119"/>
    </location>
    <ligand>
        <name>D-ribulose 5-phosphate</name>
        <dbReference type="ChEBI" id="CHEBI:58121"/>
    </ligand>
</feature>
<dbReference type="GO" id="GO:0004751">
    <property type="term" value="F:ribose-5-phosphate isomerase activity"/>
    <property type="evidence" value="ECO:0007669"/>
    <property type="project" value="UniProtKB-EC"/>
</dbReference>
<feature type="binding site" evidence="4">
    <location>
        <position position="109"/>
    </location>
    <ligand>
        <name>D-ribulose 5-phosphate</name>
        <dbReference type="ChEBI" id="CHEBI:58121"/>
    </ligand>
</feature>
<dbReference type="AlphaFoldDB" id="A0A069RCL9"/>
<protein>
    <submittedName>
        <fullName evidence="5">Ribose 5-phosphate isomerase B</fullName>
        <ecNumber evidence="5">5.3.1.6</ecNumber>
    </submittedName>
</protein>
<gene>
    <name evidence="5" type="primary">rpiB</name>
    <name evidence="5" type="ORF">CLIT_13c01260</name>
</gene>
<dbReference type="PANTHER" id="PTHR43732:SF1">
    <property type="entry name" value="RIBOSE 5-PHOSPHATE ISOMERASE"/>
    <property type="match status" value="1"/>
</dbReference>
<dbReference type="Pfam" id="PF02502">
    <property type="entry name" value="LacAB_rpiB"/>
    <property type="match status" value="1"/>
</dbReference>
<dbReference type="InterPro" id="IPR004785">
    <property type="entry name" value="RpiB"/>
</dbReference>
<dbReference type="NCBIfam" id="NF004051">
    <property type="entry name" value="PRK05571.1"/>
    <property type="match status" value="1"/>
</dbReference>
<dbReference type="Gene3D" id="3.40.1400.10">
    <property type="entry name" value="Sugar-phosphate isomerase, RpiB/LacA/LacB"/>
    <property type="match status" value="1"/>
</dbReference>
<dbReference type="NCBIfam" id="TIGR00689">
    <property type="entry name" value="rpiB_lacA_lacB"/>
    <property type="match status" value="1"/>
</dbReference>
<evidence type="ECO:0000256" key="4">
    <source>
        <dbReference type="PIRSR" id="PIRSR005384-2"/>
    </source>
</evidence>
<feature type="active site" description="Proton acceptor" evidence="3">
    <location>
        <position position="75"/>
    </location>
</feature>
<comment type="caution">
    <text evidence="5">The sequence shown here is derived from an EMBL/GenBank/DDBJ whole genome shotgun (WGS) entry which is preliminary data.</text>
</comment>
<feature type="binding site" evidence="4">
    <location>
        <begin position="18"/>
        <end position="19"/>
    </location>
    <ligand>
        <name>D-ribulose 5-phosphate</name>
        <dbReference type="ChEBI" id="CHEBI:58121"/>
    </ligand>
</feature>
<reference evidence="5 6" key="1">
    <citation type="submission" date="2014-03" db="EMBL/GenBank/DDBJ databases">
        <title>Genome sequence of Clostridium litorale W6, DSM 5388.</title>
        <authorList>
            <person name="Poehlein A."/>
            <person name="Jagirdar A."/>
            <person name="Khonsari B."/>
            <person name="Chibani C.M."/>
            <person name="Gutierrez Gutierrez D.A."/>
            <person name="Davydova E."/>
            <person name="Alghaithi H.S."/>
            <person name="Nair K.P."/>
            <person name="Dhamotharan K."/>
            <person name="Chandran L."/>
            <person name="G W."/>
            <person name="Daniel R."/>
        </authorList>
    </citation>
    <scope>NUCLEOTIDE SEQUENCE [LARGE SCALE GENOMIC DNA]</scope>
    <source>
        <strain evidence="5 6">W6</strain>
    </source>
</reference>
<proteinExistence type="inferred from homology"/>
<evidence type="ECO:0000256" key="3">
    <source>
        <dbReference type="PIRSR" id="PIRSR005384-1"/>
    </source>
</evidence>
<dbReference type="GO" id="GO:0005975">
    <property type="term" value="P:carbohydrate metabolic process"/>
    <property type="evidence" value="ECO:0007669"/>
    <property type="project" value="InterPro"/>
</dbReference>
<dbReference type="eggNOG" id="COG0698">
    <property type="taxonomic scope" value="Bacteria"/>
</dbReference>
<accession>A0A069RCL9</accession>
<keyword evidence="2 5" id="KW-0413">Isomerase</keyword>
<evidence type="ECO:0000313" key="6">
    <source>
        <dbReference type="Proteomes" id="UP000027946"/>
    </source>
</evidence>